<dbReference type="OrthoDB" id="678448at2"/>
<dbReference type="Proteomes" id="UP000305848">
    <property type="component" value="Unassembled WGS sequence"/>
</dbReference>
<reference evidence="1 2" key="1">
    <citation type="submission" date="2019-05" db="EMBL/GenBank/DDBJ databases">
        <title>Panacibacter sp. strain 17mud1-8 Genome sequencing and assembly.</title>
        <authorList>
            <person name="Chhetri G."/>
        </authorList>
    </citation>
    <scope>NUCLEOTIDE SEQUENCE [LARGE SCALE GENOMIC DNA]</scope>
    <source>
        <strain evidence="1 2">17mud1-8</strain>
    </source>
</reference>
<gene>
    <name evidence="1" type="ORF">FC093_15140</name>
</gene>
<proteinExistence type="predicted"/>
<evidence type="ECO:0000313" key="1">
    <source>
        <dbReference type="EMBL" id="TKK67217.1"/>
    </source>
</evidence>
<dbReference type="EMBL" id="SZQL01000012">
    <property type="protein sequence ID" value="TKK67217.1"/>
    <property type="molecule type" value="Genomic_DNA"/>
</dbReference>
<evidence type="ECO:0000313" key="2">
    <source>
        <dbReference type="Proteomes" id="UP000305848"/>
    </source>
</evidence>
<accession>A0A4U3L198</accession>
<comment type="caution">
    <text evidence="1">The sequence shown here is derived from an EMBL/GenBank/DDBJ whole genome shotgun (WGS) entry which is preliminary data.</text>
</comment>
<sequence length="86" mass="10182">MNEHFKNIIHAISKGDTSLVERFFCQPGGRKYLENITLILINTLPQHYGEKEELYLGFVEVLDRMEQRIRRQQEGQEILETVFQNS</sequence>
<protein>
    <submittedName>
        <fullName evidence="1">Uncharacterized protein</fullName>
    </submittedName>
</protein>
<name>A0A4U3L198_9BACT</name>
<dbReference type="AlphaFoldDB" id="A0A4U3L198"/>
<keyword evidence="2" id="KW-1185">Reference proteome</keyword>
<dbReference type="RefSeq" id="WP_137262647.1">
    <property type="nucleotide sequence ID" value="NZ_SZQL01000012.1"/>
</dbReference>
<organism evidence="1 2">
    <name type="scientific">Ilyomonas limi</name>
    <dbReference type="NCBI Taxonomy" id="2575867"/>
    <lineage>
        <taxon>Bacteria</taxon>
        <taxon>Pseudomonadati</taxon>
        <taxon>Bacteroidota</taxon>
        <taxon>Chitinophagia</taxon>
        <taxon>Chitinophagales</taxon>
        <taxon>Chitinophagaceae</taxon>
        <taxon>Ilyomonas</taxon>
    </lineage>
</organism>